<accession>A0ABS4JF19</accession>
<dbReference type="Gene3D" id="2.40.50.140">
    <property type="entry name" value="Nucleic acid-binding proteins"/>
    <property type="match status" value="1"/>
</dbReference>
<dbReference type="SUPFAM" id="SSF50249">
    <property type="entry name" value="Nucleic acid-binding proteins"/>
    <property type="match status" value="1"/>
</dbReference>
<comment type="caution">
    <text evidence="5">The sequence shown here is derived from an EMBL/GenBank/DDBJ whole genome shotgun (WGS) entry which is preliminary data.</text>
</comment>
<evidence type="ECO:0000313" key="6">
    <source>
        <dbReference type="Proteomes" id="UP001519288"/>
    </source>
</evidence>
<name>A0ABS4JF19_9BACL</name>
<evidence type="ECO:0000256" key="2">
    <source>
        <dbReference type="HAMAP-Rule" id="MF_00984"/>
    </source>
</evidence>
<dbReference type="EMBL" id="JAGGLD010000001">
    <property type="protein sequence ID" value="MBP1999726.1"/>
    <property type="molecule type" value="Genomic_DNA"/>
</dbReference>
<comment type="caution">
    <text evidence="2">Lacks conserved residue(s) required for the propagation of feature annotation.</text>
</comment>
<dbReference type="InterPro" id="IPR012340">
    <property type="entry name" value="NA-bd_OB-fold"/>
</dbReference>
<dbReference type="GO" id="GO:0003677">
    <property type="term" value="F:DNA binding"/>
    <property type="evidence" value="ECO:0007669"/>
    <property type="project" value="UniProtKB-KW"/>
</dbReference>
<feature type="compositionally biased region" description="Polar residues" evidence="4">
    <location>
        <begin position="101"/>
        <end position="116"/>
    </location>
</feature>
<dbReference type="PIRSF" id="PIRSF002070">
    <property type="entry name" value="SSB"/>
    <property type="match status" value="1"/>
</dbReference>
<comment type="subunit">
    <text evidence="2">Homotetramer.</text>
</comment>
<evidence type="ECO:0000313" key="5">
    <source>
        <dbReference type="EMBL" id="MBP1999726.1"/>
    </source>
</evidence>
<evidence type="ECO:0000256" key="3">
    <source>
        <dbReference type="PIRNR" id="PIRNR002070"/>
    </source>
</evidence>
<dbReference type="PANTHER" id="PTHR10302">
    <property type="entry name" value="SINGLE-STRANDED DNA-BINDING PROTEIN"/>
    <property type="match status" value="1"/>
</dbReference>
<sequence length="134" mass="14792">MLNRVILIGRLTRDPELRYSGSGTAVTKFTVACDRRGDDGADFIQVVTFKQTAEACASYLKKGRLVGIEGRWQTGNFENNEGKKVYTNDCIADNVRFLEKSNSGQASSGQSTTNKDPFQDDGKPIDISNDDMPF</sequence>
<dbReference type="RefSeq" id="WP_209859222.1">
    <property type="nucleotide sequence ID" value="NZ_JAGGLD010000001.1"/>
</dbReference>
<dbReference type="PANTHER" id="PTHR10302:SF27">
    <property type="entry name" value="SINGLE-STRANDED DNA-BINDING PROTEIN"/>
    <property type="match status" value="1"/>
</dbReference>
<evidence type="ECO:0000256" key="1">
    <source>
        <dbReference type="ARBA" id="ARBA00023125"/>
    </source>
</evidence>
<dbReference type="Pfam" id="PF00436">
    <property type="entry name" value="SSB"/>
    <property type="match status" value="1"/>
</dbReference>
<reference evidence="5 6" key="1">
    <citation type="submission" date="2021-03" db="EMBL/GenBank/DDBJ databases">
        <title>Genomic Encyclopedia of Type Strains, Phase IV (KMG-IV): sequencing the most valuable type-strain genomes for metagenomic binning, comparative biology and taxonomic classification.</title>
        <authorList>
            <person name="Goeker M."/>
        </authorList>
    </citation>
    <scope>NUCLEOTIDE SEQUENCE [LARGE SCALE GENOMIC DNA]</scope>
    <source>
        <strain evidence="5 6">DSM 26806</strain>
    </source>
</reference>
<dbReference type="CDD" id="cd04496">
    <property type="entry name" value="SSB_OBF"/>
    <property type="match status" value="1"/>
</dbReference>
<organism evidence="5 6">
    <name type="scientific">Paenibacillus shirakamiensis</name>
    <dbReference type="NCBI Taxonomy" id="1265935"/>
    <lineage>
        <taxon>Bacteria</taxon>
        <taxon>Bacillati</taxon>
        <taxon>Bacillota</taxon>
        <taxon>Bacilli</taxon>
        <taxon>Bacillales</taxon>
        <taxon>Paenibacillaceae</taxon>
        <taxon>Paenibacillus</taxon>
    </lineage>
</organism>
<protein>
    <recommendedName>
        <fullName evidence="2 3">Single-stranded DNA-binding protein</fullName>
        <shortName evidence="2">SSB</shortName>
    </recommendedName>
</protein>
<gene>
    <name evidence="5" type="ORF">J2Z69_000745</name>
</gene>
<keyword evidence="1 2" id="KW-0238">DNA-binding</keyword>
<dbReference type="HAMAP" id="MF_00984">
    <property type="entry name" value="SSB"/>
    <property type="match status" value="1"/>
</dbReference>
<dbReference type="NCBIfam" id="TIGR00621">
    <property type="entry name" value="ssb"/>
    <property type="match status" value="1"/>
</dbReference>
<dbReference type="InterPro" id="IPR011344">
    <property type="entry name" value="ssDNA-bd"/>
</dbReference>
<feature type="region of interest" description="Disordered" evidence="4">
    <location>
        <begin position="101"/>
        <end position="134"/>
    </location>
</feature>
<dbReference type="InterPro" id="IPR000424">
    <property type="entry name" value="Primosome_PriB/ssb"/>
</dbReference>
<evidence type="ECO:0000256" key="4">
    <source>
        <dbReference type="SAM" id="MobiDB-lite"/>
    </source>
</evidence>
<proteinExistence type="inferred from homology"/>
<keyword evidence="6" id="KW-1185">Reference proteome</keyword>
<dbReference type="PROSITE" id="PS50935">
    <property type="entry name" value="SSB"/>
    <property type="match status" value="1"/>
</dbReference>
<dbReference type="Proteomes" id="UP001519288">
    <property type="component" value="Unassembled WGS sequence"/>
</dbReference>